<dbReference type="Proteomes" id="UP000464507">
    <property type="component" value="Chromosome"/>
</dbReference>
<dbReference type="RefSeq" id="WP_161886255.1">
    <property type="nucleotide sequence ID" value="NZ_CP017146.1"/>
</dbReference>
<name>A0A7L5AH39_9MICO</name>
<evidence type="ECO:0000313" key="4">
    <source>
        <dbReference type="Proteomes" id="UP000464507"/>
    </source>
</evidence>
<dbReference type="PANTHER" id="PTHR43798">
    <property type="entry name" value="MONOACYLGLYCEROL LIPASE"/>
    <property type="match status" value="1"/>
</dbReference>
<proteinExistence type="predicted"/>
<evidence type="ECO:0000256" key="1">
    <source>
        <dbReference type="ARBA" id="ARBA00022801"/>
    </source>
</evidence>
<dbReference type="PRINTS" id="PR00111">
    <property type="entry name" value="ABHYDROLASE"/>
</dbReference>
<organism evidence="3 4">
    <name type="scientific">Marisediminicola antarctica</name>
    <dbReference type="NCBI Taxonomy" id="674079"/>
    <lineage>
        <taxon>Bacteria</taxon>
        <taxon>Bacillati</taxon>
        <taxon>Actinomycetota</taxon>
        <taxon>Actinomycetes</taxon>
        <taxon>Micrococcales</taxon>
        <taxon>Microbacteriaceae</taxon>
        <taxon>Marisediminicola</taxon>
    </lineage>
</organism>
<dbReference type="Gene3D" id="3.40.50.1820">
    <property type="entry name" value="alpha/beta hydrolase"/>
    <property type="match status" value="1"/>
</dbReference>
<keyword evidence="1 3" id="KW-0378">Hydrolase</keyword>
<dbReference type="EMBL" id="CP017146">
    <property type="protein sequence ID" value="QHO69878.1"/>
    <property type="molecule type" value="Genomic_DNA"/>
</dbReference>
<accession>A0A7L5AH39</accession>
<dbReference type="InterPro" id="IPR000073">
    <property type="entry name" value="AB_hydrolase_1"/>
</dbReference>
<sequence>MAQTRLNTVRRGSGRPLVLVHGLGSSWATWLPIFDRLAATRDVIAFDLPGFGESDPLAGEVTVATLTDAVEGFLRDEGLEEADVVGSSMGGRLVLEMARRGHTGSVVALDPGGFWSPGQRAVFGATVGASIRLIRLLDGMLPTFTQSRIARSALLFQFSDHPWALDPGLVLTELRSFNRAASIDEALDALVQGPTQPGSLATKGKVAIGWGRQDRVTLPSQASVAMQRFPNARFRGFRSCGHFPHWDQPAQTAAFILSATA</sequence>
<feature type="domain" description="AB hydrolase-1" evidence="2">
    <location>
        <begin position="17"/>
        <end position="254"/>
    </location>
</feature>
<evidence type="ECO:0000259" key="2">
    <source>
        <dbReference type="Pfam" id="PF12697"/>
    </source>
</evidence>
<dbReference type="OrthoDB" id="27092at2"/>
<dbReference type="SUPFAM" id="SSF53474">
    <property type="entry name" value="alpha/beta-Hydrolases"/>
    <property type="match status" value="1"/>
</dbReference>
<dbReference type="GO" id="GO:0016020">
    <property type="term" value="C:membrane"/>
    <property type="evidence" value="ECO:0007669"/>
    <property type="project" value="TreeGrafter"/>
</dbReference>
<dbReference type="InterPro" id="IPR050266">
    <property type="entry name" value="AB_hydrolase_sf"/>
</dbReference>
<dbReference type="PANTHER" id="PTHR43798:SF31">
    <property type="entry name" value="AB HYDROLASE SUPERFAMILY PROTEIN YCLE"/>
    <property type="match status" value="1"/>
</dbReference>
<dbReference type="KEGG" id="mant:BHD05_09730"/>
<reference evidence="3 4" key="1">
    <citation type="submission" date="2016-09" db="EMBL/GenBank/DDBJ databases">
        <title>Complete genome sequence of microbes from the polar regions.</title>
        <authorList>
            <person name="Liao L."/>
            <person name="Chen B."/>
        </authorList>
    </citation>
    <scope>NUCLEOTIDE SEQUENCE [LARGE SCALE GENOMIC DNA]</scope>
    <source>
        <strain evidence="3 4">ZS314</strain>
    </source>
</reference>
<evidence type="ECO:0000313" key="3">
    <source>
        <dbReference type="EMBL" id="QHO69878.1"/>
    </source>
</evidence>
<protein>
    <submittedName>
        <fullName evidence="3">Hydrolase</fullName>
    </submittedName>
</protein>
<dbReference type="GO" id="GO:0016787">
    <property type="term" value="F:hydrolase activity"/>
    <property type="evidence" value="ECO:0007669"/>
    <property type="project" value="UniProtKB-KW"/>
</dbReference>
<dbReference type="InterPro" id="IPR029058">
    <property type="entry name" value="AB_hydrolase_fold"/>
</dbReference>
<keyword evidence="4" id="KW-1185">Reference proteome</keyword>
<gene>
    <name evidence="3" type="ORF">BHD05_09730</name>
</gene>
<dbReference type="Pfam" id="PF12697">
    <property type="entry name" value="Abhydrolase_6"/>
    <property type="match status" value="1"/>
</dbReference>
<dbReference type="AlphaFoldDB" id="A0A7L5AH39"/>